<dbReference type="AlphaFoldDB" id="X1IBT6"/>
<evidence type="ECO:0000313" key="1">
    <source>
        <dbReference type="EMBL" id="GAH66745.1"/>
    </source>
</evidence>
<organism evidence="1">
    <name type="scientific">marine sediment metagenome</name>
    <dbReference type="NCBI Taxonomy" id="412755"/>
    <lineage>
        <taxon>unclassified sequences</taxon>
        <taxon>metagenomes</taxon>
        <taxon>ecological metagenomes</taxon>
    </lineage>
</organism>
<name>X1IBT6_9ZZZZ</name>
<comment type="caution">
    <text evidence="1">The sequence shown here is derived from an EMBL/GenBank/DDBJ whole genome shotgun (WGS) entry which is preliminary data.</text>
</comment>
<feature type="non-terminal residue" evidence="1">
    <location>
        <position position="253"/>
    </location>
</feature>
<sequence>MPKAVVLLLLVGMLIALVTMTRAIDLVSVSAFPHLTYTRLEFTFDGEFEVAQKPAPEGGLRFVVATVGIGDLLSLPDLSADRLVTGVSVEGTAQGLELCLATSIFADRFEAYATSDPDRLVVKVYRKLVNLEEYATLQRRLEAVRGMKILLVDDDDGINNGNILGGVDVDGIYEKILTENLITCDILRVGHGSAGPSYDKLKDYDCVIWFTGIDALPCLLCSADQSNLTGFLEGGGRLLLVSQNYLSELGVKS</sequence>
<proteinExistence type="predicted"/>
<gene>
    <name evidence="1" type="ORF">S03H2_44903</name>
</gene>
<reference evidence="1" key="1">
    <citation type="journal article" date="2014" name="Front. Microbiol.">
        <title>High frequency of phylogenetically diverse reductive dehalogenase-homologous genes in deep subseafloor sedimentary metagenomes.</title>
        <authorList>
            <person name="Kawai M."/>
            <person name="Futagami T."/>
            <person name="Toyoda A."/>
            <person name="Takaki Y."/>
            <person name="Nishi S."/>
            <person name="Hori S."/>
            <person name="Arai W."/>
            <person name="Tsubouchi T."/>
            <person name="Morono Y."/>
            <person name="Uchiyama I."/>
            <person name="Ito T."/>
            <person name="Fujiyama A."/>
            <person name="Inagaki F."/>
            <person name="Takami H."/>
        </authorList>
    </citation>
    <scope>NUCLEOTIDE SEQUENCE</scope>
    <source>
        <strain evidence="1">Expedition CK06-06</strain>
    </source>
</reference>
<dbReference type="EMBL" id="BARU01028102">
    <property type="protein sequence ID" value="GAH66745.1"/>
    <property type="molecule type" value="Genomic_DNA"/>
</dbReference>
<protein>
    <submittedName>
        <fullName evidence="1">Uncharacterized protein</fullName>
    </submittedName>
</protein>
<accession>X1IBT6</accession>